<dbReference type="EMBL" id="HG674086">
    <property type="protein sequence ID" value="CDJ38831.1"/>
    <property type="molecule type" value="Genomic_DNA"/>
</dbReference>
<gene>
    <name evidence="2" type="ORF">ETH_00036965</name>
</gene>
<evidence type="ECO:0000313" key="2">
    <source>
        <dbReference type="EMBL" id="CDJ38831.1"/>
    </source>
</evidence>
<name>U6KLG0_EIMTE</name>
<organism evidence="2 3">
    <name type="scientific">Eimeria tenella</name>
    <name type="common">Coccidian parasite</name>
    <dbReference type="NCBI Taxonomy" id="5802"/>
    <lineage>
        <taxon>Eukaryota</taxon>
        <taxon>Sar</taxon>
        <taxon>Alveolata</taxon>
        <taxon>Apicomplexa</taxon>
        <taxon>Conoidasida</taxon>
        <taxon>Coccidia</taxon>
        <taxon>Eucoccidiorida</taxon>
        <taxon>Eimeriorina</taxon>
        <taxon>Eimeriidae</taxon>
        <taxon>Eimeria</taxon>
    </lineage>
</organism>
<dbReference type="OrthoDB" id="348679at2759"/>
<dbReference type="RefSeq" id="XP_013229587.1">
    <property type="nucleotide sequence ID" value="XM_013374133.1"/>
</dbReference>
<dbReference type="GeneID" id="25256434"/>
<dbReference type="VEuPathDB" id="ToxoDB:ETH2_0512400"/>
<feature type="region of interest" description="Disordered" evidence="1">
    <location>
        <begin position="42"/>
        <end position="65"/>
    </location>
</feature>
<protein>
    <submittedName>
        <fullName evidence="2">Uncharacterized protein</fullName>
    </submittedName>
</protein>
<accession>U6KLG0</accession>
<feature type="compositionally biased region" description="Low complexity" evidence="1">
    <location>
        <begin position="43"/>
        <end position="65"/>
    </location>
</feature>
<reference evidence="2" key="1">
    <citation type="submission" date="2013-10" db="EMBL/GenBank/DDBJ databases">
        <title>Genomic analysis of the causative agents of coccidiosis in chickens.</title>
        <authorList>
            <person name="Reid A.J."/>
            <person name="Blake D."/>
            <person name="Billington K."/>
            <person name="Browne H."/>
            <person name="Dunn M."/>
            <person name="Hung S."/>
            <person name="Kawahara F."/>
            <person name="Miranda-Saavedra D."/>
            <person name="Mourier T."/>
            <person name="Nagra H."/>
            <person name="Otto T.D."/>
            <person name="Rawlings N."/>
            <person name="Sanchez A."/>
            <person name="Sanders M."/>
            <person name="Subramaniam C."/>
            <person name="Tay Y."/>
            <person name="Dear P."/>
            <person name="Doerig C."/>
            <person name="Gruber A."/>
            <person name="Parkinson J."/>
            <person name="Shirley M."/>
            <person name="Wan K.L."/>
            <person name="Berriman M."/>
            <person name="Tomley F."/>
            <person name="Pain A."/>
        </authorList>
    </citation>
    <scope>NUCLEOTIDE SEQUENCE [LARGE SCALE GENOMIC DNA]</scope>
    <source>
        <strain evidence="2">Houghton</strain>
    </source>
</reference>
<proteinExistence type="predicted"/>
<sequence>MAKEAFSWLLKDLKAQLCSLLREFLLLVDGGFLTNVAHEAAVRSSSSSSRGKGAKRGGSSSSRRH</sequence>
<evidence type="ECO:0000313" key="3">
    <source>
        <dbReference type="Proteomes" id="UP000030747"/>
    </source>
</evidence>
<keyword evidence="3" id="KW-1185">Reference proteome</keyword>
<dbReference type="Proteomes" id="UP000030747">
    <property type="component" value="Unassembled WGS sequence"/>
</dbReference>
<reference evidence="2" key="2">
    <citation type="submission" date="2013-10" db="EMBL/GenBank/DDBJ databases">
        <authorList>
            <person name="Aslett M."/>
        </authorList>
    </citation>
    <scope>NUCLEOTIDE SEQUENCE [LARGE SCALE GENOMIC DNA]</scope>
    <source>
        <strain evidence="2">Houghton</strain>
    </source>
</reference>
<dbReference type="VEuPathDB" id="ToxoDB:ETH_00036965"/>
<evidence type="ECO:0000256" key="1">
    <source>
        <dbReference type="SAM" id="MobiDB-lite"/>
    </source>
</evidence>
<dbReference type="AlphaFoldDB" id="U6KLG0"/>